<dbReference type="PANTHER" id="PTHR31047:SF0">
    <property type="entry name" value="MEIOTICALLY UP-REGULATED GENE 157 PROTEIN"/>
    <property type="match status" value="1"/>
</dbReference>
<dbReference type="InterPro" id="IPR008313">
    <property type="entry name" value="GH125"/>
</dbReference>
<dbReference type="InterPro" id="IPR008928">
    <property type="entry name" value="6-hairpin_glycosidase_sf"/>
</dbReference>
<evidence type="ECO:0000313" key="2">
    <source>
        <dbReference type="Proteomes" id="UP000886883"/>
    </source>
</evidence>
<protein>
    <submittedName>
        <fullName evidence="1">Glycoside hydrolase family 125 protein</fullName>
    </submittedName>
</protein>
<dbReference type="EMBL" id="DWXE01000040">
    <property type="protein sequence ID" value="HJB91914.1"/>
    <property type="molecule type" value="Genomic_DNA"/>
</dbReference>
<reference evidence="1" key="1">
    <citation type="journal article" date="2021" name="PeerJ">
        <title>Extensive microbial diversity within the chicken gut microbiome revealed by metagenomics and culture.</title>
        <authorList>
            <person name="Gilroy R."/>
            <person name="Ravi A."/>
            <person name="Getino M."/>
            <person name="Pursley I."/>
            <person name="Horton D.L."/>
            <person name="Alikhan N.F."/>
            <person name="Baker D."/>
            <person name="Gharbi K."/>
            <person name="Hall N."/>
            <person name="Watson M."/>
            <person name="Adriaenssens E.M."/>
            <person name="Foster-Nyarko E."/>
            <person name="Jarju S."/>
            <person name="Secka A."/>
            <person name="Antonio M."/>
            <person name="Oren A."/>
            <person name="Chaudhuri R.R."/>
            <person name="La Ragione R."/>
            <person name="Hildebrand F."/>
            <person name="Pallen M.J."/>
        </authorList>
    </citation>
    <scope>NUCLEOTIDE SEQUENCE</scope>
    <source>
        <strain evidence="1">USAMLcec3-2134</strain>
    </source>
</reference>
<organism evidence="1 2">
    <name type="scientific">Candidatus Eisenbergiella merdigallinarum</name>
    <dbReference type="NCBI Taxonomy" id="2838552"/>
    <lineage>
        <taxon>Bacteria</taxon>
        <taxon>Bacillati</taxon>
        <taxon>Bacillota</taxon>
        <taxon>Clostridia</taxon>
        <taxon>Lachnospirales</taxon>
        <taxon>Lachnospiraceae</taxon>
        <taxon>Eisenbergiella</taxon>
    </lineage>
</organism>
<proteinExistence type="predicted"/>
<gene>
    <name evidence="1" type="ORF">H9763_10700</name>
</gene>
<name>A0A9D2MSI1_9FIRM</name>
<dbReference type="PANTHER" id="PTHR31047">
    <property type="entry name" value="MEIOTICALLY UP-REGULATED GENE 157 PROTEIN"/>
    <property type="match status" value="1"/>
</dbReference>
<dbReference type="Pfam" id="PF06824">
    <property type="entry name" value="Glyco_hydro_125"/>
    <property type="match status" value="1"/>
</dbReference>
<dbReference type="GO" id="GO:0016787">
    <property type="term" value="F:hydrolase activity"/>
    <property type="evidence" value="ECO:0007669"/>
    <property type="project" value="UniProtKB-KW"/>
</dbReference>
<sequence>MKANLPESLKRLIAKVEETFQDDPAMVELFINCFTNTLDTTVRKMEDGTTHVITGDIPAMWLRDSVAQVRPYLMAAKEDSEIADLLVGLSRRQFFFVNHDPYANAFNQEENGNCWEHDETEMTDWLWERKYEIDSLCYPVQLAWLIWKNTGRTDQFDENFVKGLHTILKVWRTEQSHEEKSPYSFVRKNCYFTDTLSRGGKGALVKSGIGLTWSGFRPSDDACVYGYLIPSNMFATVVLGYMQTIALEVLDDELLAAEAEALRKEIHSAIESLAIVNNEYYGKIYAYEMDGYGQYLLMDDANVPSLLAMDYLGYEANDREVVENTRKFILSNGNPYYYEGSCAKGIGSPHTPPEYIWHISLAIQGLTSRTKEEKLQILQTMKNTDAGKGMMHEGFCVNDPARYTREWFSWANAMFCELVLDYCGVRVER</sequence>
<dbReference type="GO" id="GO:0005975">
    <property type="term" value="P:carbohydrate metabolic process"/>
    <property type="evidence" value="ECO:0007669"/>
    <property type="project" value="InterPro"/>
</dbReference>
<dbReference type="Gene3D" id="1.50.10.10">
    <property type="match status" value="1"/>
</dbReference>
<reference evidence="1" key="2">
    <citation type="submission" date="2021-04" db="EMBL/GenBank/DDBJ databases">
        <authorList>
            <person name="Gilroy R."/>
        </authorList>
    </citation>
    <scope>NUCLEOTIDE SEQUENCE</scope>
    <source>
        <strain evidence="1">USAMLcec3-2134</strain>
    </source>
</reference>
<dbReference type="SUPFAM" id="SSF48208">
    <property type="entry name" value="Six-hairpin glycosidases"/>
    <property type="match status" value="1"/>
</dbReference>
<dbReference type="Proteomes" id="UP000886883">
    <property type="component" value="Unassembled WGS sequence"/>
</dbReference>
<keyword evidence="1" id="KW-0378">Hydrolase</keyword>
<accession>A0A9D2MSI1</accession>
<dbReference type="InterPro" id="IPR012341">
    <property type="entry name" value="6hp_glycosidase-like_sf"/>
</dbReference>
<dbReference type="SMART" id="SM01149">
    <property type="entry name" value="DUF1237"/>
    <property type="match status" value="1"/>
</dbReference>
<dbReference type="PIRSF" id="PIRSF028846">
    <property type="entry name" value="UCP028846"/>
    <property type="match status" value="1"/>
</dbReference>
<comment type="caution">
    <text evidence="1">The sequence shown here is derived from an EMBL/GenBank/DDBJ whole genome shotgun (WGS) entry which is preliminary data.</text>
</comment>
<evidence type="ECO:0000313" key="1">
    <source>
        <dbReference type="EMBL" id="HJB91914.1"/>
    </source>
</evidence>
<dbReference type="AlphaFoldDB" id="A0A9D2MSI1"/>